<comment type="caution">
    <text evidence="1">The sequence shown here is derived from an EMBL/GenBank/DDBJ whole genome shotgun (WGS) entry which is preliminary data.</text>
</comment>
<evidence type="ECO:0000313" key="2">
    <source>
        <dbReference type="Proteomes" id="UP000183471"/>
    </source>
</evidence>
<gene>
    <name evidence="1" type="ORF">SAMN05216402_3226</name>
</gene>
<name>A0ABY0TL90_9PROT</name>
<reference evidence="1 2" key="1">
    <citation type="submission" date="2016-10" db="EMBL/GenBank/DDBJ databases">
        <authorList>
            <person name="Varghese N."/>
            <person name="Submissions S."/>
        </authorList>
    </citation>
    <scope>NUCLEOTIDE SEQUENCE [LARGE SCALE GENOMIC DNA]</scope>
    <source>
        <strain evidence="1 2">Nl1</strain>
    </source>
</reference>
<organism evidence="1 2">
    <name type="scientific">Nitrosospira multiformis</name>
    <dbReference type="NCBI Taxonomy" id="1231"/>
    <lineage>
        <taxon>Bacteria</taxon>
        <taxon>Pseudomonadati</taxon>
        <taxon>Pseudomonadota</taxon>
        <taxon>Betaproteobacteria</taxon>
        <taxon>Nitrosomonadales</taxon>
        <taxon>Nitrosomonadaceae</taxon>
        <taxon>Nitrosospira</taxon>
    </lineage>
</organism>
<protein>
    <submittedName>
        <fullName evidence="1">Uncharacterized protein</fullName>
    </submittedName>
</protein>
<keyword evidence="2" id="KW-1185">Reference proteome</keyword>
<dbReference type="RefSeq" id="WP_074634022.1">
    <property type="nucleotide sequence ID" value="NZ_FNKY01000001.1"/>
</dbReference>
<sequence>MIKFQPEWAKGMCDEKHVSGDVAEAMITIQTADVLPPPSSGIDYPIAFACICAATKEDFADHLDYILRELQTVRNNMNESKMADNPKCPACNRPAHKPLRAYDKKFHVVDGCVHAFHNGHLATNSTDLAFHNTPAAERTRATLQEKCQNDCNSKDD</sequence>
<accession>A0ABY0TL90</accession>
<proteinExistence type="predicted"/>
<dbReference type="EMBL" id="FNKY01000001">
    <property type="protein sequence ID" value="SDR00786.1"/>
    <property type="molecule type" value="Genomic_DNA"/>
</dbReference>
<evidence type="ECO:0000313" key="1">
    <source>
        <dbReference type="EMBL" id="SDR00786.1"/>
    </source>
</evidence>
<dbReference type="Proteomes" id="UP000183471">
    <property type="component" value="Unassembled WGS sequence"/>
</dbReference>